<dbReference type="FunFam" id="3.40.50.300:FF:002534">
    <property type="entry name" value="Putative RecF protein"/>
    <property type="match status" value="1"/>
</dbReference>
<dbReference type="CDD" id="cd00267">
    <property type="entry name" value="ABC_ATPase"/>
    <property type="match status" value="1"/>
</dbReference>
<dbReference type="InterPro" id="IPR014555">
    <property type="entry name" value="RecF-like"/>
</dbReference>
<dbReference type="PANTHER" id="PTHR32182:SF25">
    <property type="entry name" value="SLR1056 PROTEIN"/>
    <property type="match status" value="1"/>
</dbReference>
<dbReference type="SUPFAM" id="SSF52540">
    <property type="entry name" value="P-loop containing nucleoside triphosphate hydrolases"/>
    <property type="match status" value="1"/>
</dbReference>
<dbReference type="EMBL" id="OBEL01000002">
    <property type="protein sequence ID" value="SNZ19052.1"/>
    <property type="molecule type" value="Genomic_DNA"/>
</dbReference>
<dbReference type="AlphaFoldDB" id="A0A285PBE3"/>
<accession>A0A285PBE3</accession>
<evidence type="ECO:0000259" key="1">
    <source>
        <dbReference type="Pfam" id="PF13304"/>
    </source>
</evidence>
<dbReference type="Gene3D" id="3.40.50.300">
    <property type="entry name" value="P-loop containing nucleotide triphosphate hydrolases"/>
    <property type="match status" value="2"/>
</dbReference>
<dbReference type="InterPro" id="IPR003959">
    <property type="entry name" value="ATPase_AAA_core"/>
</dbReference>
<feature type="domain" description="ATPase AAA-type core" evidence="1">
    <location>
        <begin position="24"/>
        <end position="345"/>
    </location>
</feature>
<name>A0A285PBE3_9HYPH</name>
<dbReference type="Proteomes" id="UP000219439">
    <property type="component" value="Unassembled WGS sequence"/>
</dbReference>
<dbReference type="GO" id="GO:0006302">
    <property type="term" value="P:double-strand break repair"/>
    <property type="evidence" value="ECO:0007669"/>
    <property type="project" value="TreeGrafter"/>
</dbReference>
<sequence length="384" mass="41748">MSIITLAVSGYRSLRSLILPLENLTVVTGANGTGKSSLYRNLRLLAEVSQGRCIASLAAEGGLRSTMWAGKSNYSSTMRRGVSPIQGNVGDSPVSLRLGFASDDYGYAIDLGLPIPDRTMFGHDPVIKAEAVWVGEYLSRRNTIASRAGSSVMVQGEDGRLRTTISDMAPFESMMMRAADPTNAMELLLLRDRMRAWRFYDHFRIDQDAPARHPRIGTRTIALSSDGSDLAAAIQTIREIGDGPAFDRAIEDAFPGSQILVDIRDGFFSIAMQQQGLSRPLTASELSDGTLRYVLLAAALHTPRPPSLMILNEPESSLHPSLLEPLAQMIANASRASQVIIVSHASSLTESLTKQGATSLGLQKEEGETIVPDIEIPPWKWPQR</sequence>
<proteinExistence type="predicted"/>
<organism evidence="2 3">
    <name type="scientific">Cohaesibacter gelatinilyticus</name>
    <dbReference type="NCBI Taxonomy" id="372072"/>
    <lineage>
        <taxon>Bacteria</taxon>
        <taxon>Pseudomonadati</taxon>
        <taxon>Pseudomonadota</taxon>
        <taxon>Alphaproteobacteria</taxon>
        <taxon>Hyphomicrobiales</taxon>
        <taxon>Cohaesibacteraceae</taxon>
    </lineage>
</organism>
<evidence type="ECO:0000313" key="3">
    <source>
        <dbReference type="Proteomes" id="UP000219439"/>
    </source>
</evidence>
<evidence type="ECO:0000313" key="2">
    <source>
        <dbReference type="EMBL" id="SNZ19052.1"/>
    </source>
</evidence>
<gene>
    <name evidence="2" type="ORF">SAMN06265368_2129</name>
</gene>
<keyword evidence="3" id="KW-1185">Reference proteome</keyword>
<dbReference type="GO" id="GO:0016887">
    <property type="term" value="F:ATP hydrolysis activity"/>
    <property type="evidence" value="ECO:0007669"/>
    <property type="project" value="InterPro"/>
</dbReference>
<protein>
    <submittedName>
        <fullName evidence="2">Predicted ATPase</fullName>
    </submittedName>
</protein>
<dbReference type="Pfam" id="PF13304">
    <property type="entry name" value="AAA_21"/>
    <property type="match status" value="1"/>
</dbReference>
<dbReference type="PANTHER" id="PTHR32182">
    <property type="entry name" value="DNA REPLICATION AND REPAIR PROTEIN RECF"/>
    <property type="match status" value="1"/>
</dbReference>
<dbReference type="GO" id="GO:0005524">
    <property type="term" value="F:ATP binding"/>
    <property type="evidence" value="ECO:0007669"/>
    <property type="project" value="InterPro"/>
</dbReference>
<dbReference type="PIRSF" id="PIRSF029347">
    <property type="entry name" value="RecF"/>
    <property type="match status" value="1"/>
</dbReference>
<reference evidence="2 3" key="1">
    <citation type="submission" date="2017-09" db="EMBL/GenBank/DDBJ databases">
        <authorList>
            <person name="Ehlers B."/>
            <person name="Leendertz F.H."/>
        </authorList>
    </citation>
    <scope>NUCLEOTIDE SEQUENCE [LARGE SCALE GENOMIC DNA]</scope>
    <source>
        <strain evidence="2 3">DSM 18289</strain>
    </source>
</reference>
<dbReference type="RefSeq" id="WP_244580071.1">
    <property type="nucleotide sequence ID" value="NZ_OBEL01000002.1"/>
</dbReference>
<dbReference type="InterPro" id="IPR027417">
    <property type="entry name" value="P-loop_NTPase"/>
</dbReference>
<dbReference type="FunFam" id="3.40.50.300:FF:002708">
    <property type="entry name" value="FeS assembly ATPase SufC"/>
    <property type="match status" value="1"/>
</dbReference>
<dbReference type="GO" id="GO:0000731">
    <property type="term" value="P:DNA synthesis involved in DNA repair"/>
    <property type="evidence" value="ECO:0007669"/>
    <property type="project" value="TreeGrafter"/>
</dbReference>